<dbReference type="PANTHER" id="PTHR43493:SF9">
    <property type="entry name" value="DNA TOPOISOMERASE 4 SUBUNIT A"/>
    <property type="match status" value="1"/>
</dbReference>
<protein>
    <recommendedName>
        <fullName evidence="2">DNA topoisomerase (ATP-hydrolyzing)</fullName>
        <ecNumber evidence="2">5.6.2.2</ecNumber>
    </recommendedName>
</protein>
<accession>A0A449ARJ8</accession>
<evidence type="ECO:0000256" key="2">
    <source>
        <dbReference type="ARBA" id="ARBA00012895"/>
    </source>
</evidence>
<dbReference type="Pfam" id="PF00521">
    <property type="entry name" value="DNA_topoisoIV"/>
    <property type="match status" value="1"/>
</dbReference>
<dbReference type="AlphaFoldDB" id="A0A449ARJ8"/>
<proteinExistence type="predicted"/>
<comment type="catalytic activity">
    <reaction evidence="1 6">
        <text>ATP-dependent breakage, passage and rejoining of double-stranded DNA.</text>
        <dbReference type="EC" id="5.6.2.2"/>
    </reaction>
</comment>
<dbReference type="EMBL" id="LR215010">
    <property type="protein sequence ID" value="VEU69204.1"/>
    <property type="molecule type" value="Genomic_DNA"/>
</dbReference>
<dbReference type="InterPro" id="IPR006691">
    <property type="entry name" value="GyrA/parC_rep"/>
</dbReference>
<dbReference type="SUPFAM" id="SSF56719">
    <property type="entry name" value="Type II DNA topoisomerase"/>
    <property type="match status" value="1"/>
</dbReference>
<feature type="active site" description="O-(5'-phospho-DNA)-tyrosine intermediate" evidence="6">
    <location>
        <position position="126"/>
    </location>
</feature>
<dbReference type="PANTHER" id="PTHR43493">
    <property type="entry name" value="DNA GYRASE/TOPOISOMERASE SUBUNIT A"/>
    <property type="match status" value="1"/>
</dbReference>
<dbReference type="InterPro" id="IPR002205">
    <property type="entry name" value="Topo_IIA_dom_A"/>
</dbReference>
<dbReference type="PROSITE" id="PS52040">
    <property type="entry name" value="TOPO_IIA"/>
    <property type="match status" value="1"/>
</dbReference>
<evidence type="ECO:0000256" key="6">
    <source>
        <dbReference type="PROSITE-ProRule" id="PRU01384"/>
    </source>
</evidence>
<dbReference type="Gene3D" id="1.10.268.10">
    <property type="entry name" value="Topoisomerase, domain 3"/>
    <property type="match status" value="1"/>
</dbReference>
<sequence>MSKLIKEKIEKIVEETLEKTMSERFEKYAKYVIQQRALPDVRDGLKPVQRRILYSMFGLGLDSDKPYKKSARVVGDVIGKYHPHGDSSVYEAMVNMSQWWKMNSPILDMHGNIGSIDDDPAAQMRYTEVRLSKVAHYMIGDIKKKTTLFVPNFDDSETEPIVLPSLYPNLLVNGAMGIAVGMATNMLPHNLNEIIDASIQKIKDPNITLTKIMKYIKGPDFPTGGIIYGNKGIVEGFETGNNSAKAKIRLFSKYKISENSQNKFIEITEIPYGIVKSSLVYSIDLLIQNKTISGLVEVRDQSDRNGINILLTLEKNVNEKSVLTYLFEKTKLQNTYNYNNVVIINGRPRIANLMMLLYSYVSQVKDVKTKTLQFDLEKAKLRLEIVLGLIKVSEITDEVIKVIRNAEGSKAGVVIALMQHFDFTENQAIAIAELRLYKLSKTDKIALLNEKGELENTIKRYELLLSDDNEFNNFIIEELKLIKKLFGWERKTQIVESEFDLSYDETDLIKDESTYIAISKLGYVKRFSERIAEANSLSTYTLKEDDSLIYFNKTNTMKTLLVFTSLGNYIQIPIYKINETKWKDLGSKLSDIAEFKINEKVVSIIEVTNWSENVFVILGTKQGLFKKVKLSDFKIQRLNKSYTAIGIANDDELINATLSNGLLNIVIITESGLASMYTETDVAIYSPKAKGNKGVYLSLNDKVAGFTVVNSADIVNIVSSSGKLKQIKSSEILPIPKNIKGKKIFDSKLNGTIKDVHINKDDKIIALNGNNQCLIEKISDYTNNKISSKIIDLEIPQLLEISFLKVWTDETIEFKNMFTAEVRKEEEEVFALSEQTLEESSRKLEELLKKINGGK</sequence>
<dbReference type="EC" id="5.6.2.2" evidence="2"/>
<dbReference type="InterPro" id="IPR035516">
    <property type="entry name" value="Gyrase/topoIV_suA_C"/>
</dbReference>
<dbReference type="InterPro" id="IPR013760">
    <property type="entry name" value="Topo_IIA-like_dom_sf"/>
</dbReference>
<keyword evidence="3 6" id="KW-0799">Topoisomerase</keyword>
<dbReference type="CDD" id="cd00187">
    <property type="entry name" value="TOP4c"/>
    <property type="match status" value="1"/>
</dbReference>
<dbReference type="GO" id="GO:0003677">
    <property type="term" value="F:DNA binding"/>
    <property type="evidence" value="ECO:0007669"/>
    <property type="project" value="UniProtKB-UniRule"/>
</dbReference>
<dbReference type="Gene3D" id="2.120.10.90">
    <property type="entry name" value="DNA gyrase/topoisomerase IV, subunit A, C-terminal"/>
    <property type="match status" value="1"/>
</dbReference>
<organism evidence="8 9">
    <name type="scientific">Mycoplasmopsis canis</name>
    <dbReference type="NCBI Taxonomy" id="29555"/>
    <lineage>
        <taxon>Bacteria</taxon>
        <taxon>Bacillati</taxon>
        <taxon>Mycoplasmatota</taxon>
        <taxon>Mycoplasmoidales</taxon>
        <taxon>Metamycoplasmataceae</taxon>
        <taxon>Mycoplasmopsis</taxon>
    </lineage>
</organism>
<name>A0A449ARJ8_9BACT</name>
<evidence type="ECO:0000256" key="5">
    <source>
        <dbReference type="ARBA" id="ARBA00023235"/>
    </source>
</evidence>
<feature type="domain" description="Topo IIA-type catalytic" evidence="7">
    <location>
        <begin position="38"/>
        <end position="508"/>
    </location>
</feature>
<dbReference type="InterPro" id="IPR050220">
    <property type="entry name" value="Type_II_DNA_Topoisomerases"/>
</dbReference>
<evidence type="ECO:0000313" key="9">
    <source>
        <dbReference type="Proteomes" id="UP000290495"/>
    </source>
</evidence>
<evidence type="ECO:0000256" key="1">
    <source>
        <dbReference type="ARBA" id="ARBA00000185"/>
    </source>
</evidence>
<dbReference type="InterPro" id="IPR013758">
    <property type="entry name" value="Topo_IIA_A/C_ab"/>
</dbReference>
<dbReference type="SMART" id="SM00434">
    <property type="entry name" value="TOP4c"/>
    <property type="match status" value="1"/>
</dbReference>
<reference evidence="8 9" key="1">
    <citation type="submission" date="2019-01" db="EMBL/GenBank/DDBJ databases">
        <authorList>
            <consortium name="Pathogen Informatics"/>
        </authorList>
    </citation>
    <scope>NUCLEOTIDE SEQUENCE [LARGE SCALE GENOMIC DNA]</scope>
    <source>
        <strain evidence="8 9">NCTC10146</strain>
    </source>
</reference>
<gene>
    <name evidence="8" type="primary">MCYN0567_2</name>
    <name evidence="8" type="ORF">NCTC10146_00692</name>
</gene>
<dbReference type="GO" id="GO:0005524">
    <property type="term" value="F:ATP binding"/>
    <property type="evidence" value="ECO:0007669"/>
    <property type="project" value="InterPro"/>
</dbReference>
<dbReference type="GO" id="GO:0009330">
    <property type="term" value="C:DNA topoisomerase type II (double strand cut, ATP-hydrolyzing) complex"/>
    <property type="evidence" value="ECO:0007669"/>
    <property type="project" value="TreeGrafter"/>
</dbReference>
<evidence type="ECO:0000256" key="3">
    <source>
        <dbReference type="ARBA" id="ARBA00023029"/>
    </source>
</evidence>
<dbReference type="InterPro" id="IPR013757">
    <property type="entry name" value="Topo_IIA_A_a_sf"/>
</dbReference>
<keyword evidence="4 6" id="KW-0238">DNA-binding</keyword>
<dbReference type="GO" id="GO:0005737">
    <property type="term" value="C:cytoplasm"/>
    <property type="evidence" value="ECO:0007669"/>
    <property type="project" value="TreeGrafter"/>
</dbReference>
<dbReference type="Gene3D" id="3.30.1360.40">
    <property type="match status" value="1"/>
</dbReference>
<dbReference type="Gene3D" id="3.90.199.10">
    <property type="entry name" value="Topoisomerase II, domain 5"/>
    <property type="match status" value="1"/>
</dbReference>
<evidence type="ECO:0000313" key="8">
    <source>
        <dbReference type="EMBL" id="VEU69204.1"/>
    </source>
</evidence>
<dbReference type="SUPFAM" id="SSF101904">
    <property type="entry name" value="GyrA/ParC C-terminal domain-like"/>
    <property type="match status" value="1"/>
</dbReference>
<dbReference type="NCBIfam" id="NF004044">
    <property type="entry name" value="PRK05561.1"/>
    <property type="match status" value="1"/>
</dbReference>
<dbReference type="Proteomes" id="UP000290495">
    <property type="component" value="Chromosome"/>
</dbReference>
<evidence type="ECO:0000256" key="4">
    <source>
        <dbReference type="ARBA" id="ARBA00023125"/>
    </source>
</evidence>
<dbReference type="RefSeq" id="WP_004795138.1">
    <property type="nucleotide sequence ID" value="NZ_LR215010.1"/>
</dbReference>
<dbReference type="GO" id="GO:0034335">
    <property type="term" value="F:DNA negative supercoiling activity"/>
    <property type="evidence" value="ECO:0007669"/>
    <property type="project" value="UniProtKB-ARBA"/>
</dbReference>
<evidence type="ECO:0000259" key="7">
    <source>
        <dbReference type="PROSITE" id="PS52040"/>
    </source>
</evidence>
<dbReference type="GO" id="GO:0006265">
    <property type="term" value="P:DNA topological change"/>
    <property type="evidence" value="ECO:0007669"/>
    <property type="project" value="UniProtKB-UniRule"/>
</dbReference>
<keyword evidence="5 6" id="KW-0413">Isomerase</keyword>
<dbReference type="Pfam" id="PF03989">
    <property type="entry name" value="DNA_gyraseA_C"/>
    <property type="match status" value="4"/>
</dbReference>